<evidence type="ECO:0000313" key="2">
    <source>
        <dbReference type="EMBL" id="GGY43590.1"/>
    </source>
</evidence>
<dbReference type="Proteomes" id="UP000292307">
    <property type="component" value="Chromosome"/>
</dbReference>
<reference evidence="2" key="1">
    <citation type="journal article" date="2014" name="Int. J. Syst. Evol. Microbiol.">
        <title>Complete genome sequence of Corynebacterium casei LMG S-19264T (=DSM 44701T), isolated from a smear-ripened cheese.</title>
        <authorList>
            <consortium name="US DOE Joint Genome Institute (JGI-PGF)"/>
            <person name="Walter F."/>
            <person name="Albersmeier A."/>
            <person name="Kalinowski J."/>
            <person name="Ruckert C."/>
        </authorList>
    </citation>
    <scope>NUCLEOTIDE SEQUENCE</scope>
    <source>
        <strain evidence="2">KCTC 12343</strain>
    </source>
</reference>
<evidence type="ECO:0000313" key="4">
    <source>
        <dbReference type="Proteomes" id="UP000292307"/>
    </source>
</evidence>
<dbReference type="EMBL" id="BMWV01000005">
    <property type="protein sequence ID" value="GGY43590.1"/>
    <property type="molecule type" value="Genomic_DNA"/>
</dbReference>
<dbReference type="PANTHER" id="PTHR43194:SF5">
    <property type="entry name" value="PIMELOYL-[ACYL-CARRIER PROTEIN] METHYL ESTER ESTERASE"/>
    <property type="match status" value="1"/>
</dbReference>
<proteinExistence type="predicted"/>
<dbReference type="SUPFAM" id="SSF53474">
    <property type="entry name" value="alpha/beta-Hydrolases"/>
    <property type="match status" value="1"/>
</dbReference>
<dbReference type="Proteomes" id="UP000628442">
    <property type="component" value="Unassembled WGS sequence"/>
</dbReference>
<dbReference type="EMBL" id="CP036401">
    <property type="protein sequence ID" value="QBI02337.1"/>
    <property type="molecule type" value="Genomic_DNA"/>
</dbReference>
<protein>
    <submittedName>
        <fullName evidence="2">Alpha/beta hydrolase</fullName>
    </submittedName>
</protein>
<dbReference type="RefSeq" id="WP_131146451.1">
    <property type="nucleotide sequence ID" value="NZ_BMWV01000005.1"/>
</dbReference>
<keyword evidence="2" id="KW-0378">Hydrolase</keyword>
<dbReference type="PANTHER" id="PTHR43194">
    <property type="entry name" value="HYDROLASE ALPHA/BETA FOLD FAMILY"/>
    <property type="match status" value="1"/>
</dbReference>
<evidence type="ECO:0000313" key="5">
    <source>
        <dbReference type="Proteomes" id="UP000628442"/>
    </source>
</evidence>
<dbReference type="OrthoDB" id="6117067at2"/>
<evidence type="ECO:0000259" key="1">
    <source>
        <dbReference type="Pfam" id="PF12697"/>
    </source>
</evidence>
<sequence>MNARTDLSSLALPEVYFATLPSGTRVPYVASGYGEPLLFIHGSLCDYRYWGSQASALSKQFFCMSVSLSHYWPDDQDRMPGEFGWRTHVEELADFIAMMQVGPVHLVGHSRGGCVAFHLAREYPHLVKTLTLADPGGPLQVAGTAEAQLPAATVALRARAAALIEEGAVDAGLELFVDSVSMPGAWRKSPAGFRRMAIDNAATLPKQFRDPLPAYTQADAAGLRCQLLLVEGERSPRMYRDNAAQLLAWHADAEKRTIAGASHGMNVSHPAAFNRVIEGFVRASAA</sequence>
<feature type="domain" description="AB hydrolase-1" evidence="1">
    <location>
        <begin position="37"/>
        <end position="275"/>
    </location>
</feature>
<dbReference type="GO" id="GO:0016787">
    <property type="term" value="F:hydrolase activity"/>
    <property type="evidence" value="ECO:0007669"/>
    <property type="project" value="UniProtKB-KW"/>
</dbReference>
<reference evidence="2" key="3">
    <citation type="submission" date="2022-12" db="EMBL/GenBank/DDBJ databases">
        <authorList>
            <person name="Sun Q."/>
            <person name="Kim S."/>
        </authorList>
    </citation>
    <scope>NUCLEOTIDE SEQUENCE</scope>
    <source>
        <strain evidence="2">KCTC 12343</strain>
    </source>
</reference>
<dbReference type="InterPro" id="IPR050228">
    <property type="entry name" value="Carboxylesterase_BioH"/>
</dbReference>
<dbReference type="Gene3D" id="3.40.50.1820">
    <property type="entry name" value="alpha/beta hydrolase"/>
    <property type="match status" value="1"/>
</dbReference>
<gene>
    <name evidence="3" type="ORF">EYF70_16945</name>
    <name evidence="2" type="ORF">GCM10007387_27160</name>
</gene>
<evidence type="ECO:0000313" key="3">
    <source>
        <dbReference type="EMBL" id="QBI02337.1"/>
    </source>
</evidence>
<dbReference type="AlphaFoldDB" id="A0A411X000"/>
<dbReference type="InterPro" id="IPR029058">
    <property type="entry name" value="AB_hydrolase_fold"/>
</dbReference>
<dbReference type="Pfam" id="PF12697">
    <property type="entry name" value="Abhydrolase_6"/>
    <property type="match status" value="1"/>
</dbReference>
<dbReference type="InterPro" id="IPR000073">
    <property type="entry name" value="AB_hydrolase_1"/>
</dbReference>
<keyword evidence="4" id="KW-1185">Reference proteome</keyword>
<reference evidence="3 4" key="2">
    <citation type="submission" date="2019-02" db="EMBL/GenBank/DDBJ databases">
        <title>Draft Genome Sequences of Six Type Strains of the Genus Massilia.</title>
        <authorList>
            <person name="Miess H."/>
            <person name="Frediansyhah A."/>
            <person name="Gross H."/>
        </authorList>
    </citation>
    <scope>NUCLEOTIDE SEQUENCE [LARGE SCALE GENOMIC DNA]</scope>
    <source>
        <strain evidence="3 4">DSM 17472</strain>
    </source>
</reference>
<accession>A0A411X000</accession>
<organism evidence="2 5">
    <name type="scientific">Pseudoduganella albidiflava</name>
    <dbReference type="NCBI Taxonomy" id="321983"/>
    <lineage>
        <taxon>Bacteria</taxon>
        <taxon>Pseudomonadati</taxon>
        <taxon>Pseudomonadota</taxon>
        <taxon>Betaproteobacteria</taxon>
        <taxon>Burkholderiales</taxon>
        <taxon>Oxalobacteraceae</taxon>
        <taxon>Telluria group</taxon>
        <taxon>Pseudoduganella</taxon>
    </lineage>
</organism>
<name>A0A411X000_9BURK</name>